<name>A0A098LD05_9BACT</name>
<organism evidence="4 5">
    <name type="scientific">Sporocytophaga myxococcoides</name>
    <dbReference type="NCBI Taxonomy" id="153721"/>
    <lineage>
        <taxon>Bacteria</taxon>
        <taxon>Pseudomonadati</taxon>
        <taxon>Bacteroidota</taxon>
        <taxon>Cytophagia</taxon>
        <taxon>Cytophagales</taxon>
        <taxon>Cytophagaceae</taxon>
        <taxon>Sporocytophaga</taxon>
    </lineage>
</organism>
<comment type="caution">
    <text evidence="4">The sequence shown here is derived from an EMBL/GenBank/DDBJ whole genome shotgun (WGS) entry which is preliminary data.</text>
</comment>
<dbReference type="Gene3D" id="1.20.120.450">
    <property type="entry name" value="dinb family like domain"/>
    <property type="match status" value="1"/>
</dbReference>
<dbReference type="InterPro" id="IPR007837">
    <property type="entry name" value="DinB"/>
</dbReference>
<dbReference type="GO" id="GO:0046872">
    <property type="term" value="F:metal ion binding"/>
    <property type="evidence" value="ECO:0007669"/>
    <property type="project" value="UniProtKB-KW"/>
</dbReference>
<evidence type="ECO:0000256" key="1">
    <source>
        <dbReference type="ARBA" id="ARBA00008635"/>
    </source>
</evidence>
<dbReference type="Proteomes" id="UP000030185">
    <property type="component" value="Unassembled WGS sequence"/>
</dbReference>
<keyword evidence="2 3" id="KW-0479">Metal-binding</keyword>
<dbReference type="RefSeq" id="WP_045460575.1">
    <property type="nucleotide sequence ID" value="NZ_BBLT01000002.1"/>
</dbReference>
<dbReference type="SUPFAM" id="SSF109854">
    <property type="entry name" value="DinB/YfiT-like putative metalloenzymes"/>
    <property type="match status" value="1"/>
</dbReference>
<protein>
    <recommendedName>
        <fullName evidence="6">Damage-inducible protein DinB</fullName>
    </recommendedName>
</protein>
<dbReference type="InterPro" id="IPR034660">
    <property type="entry name" value="DinB/YfiT-like"/>
</dbReference>
<proteinExistence type="inferred from homology"/>
<feature type="binding site" evidence="3">
    <location>
        <position position="140"/>
    </location>
    <ligand>
        <name>a divalent metal cation</name>
        <dbReference type="ChEBI" id="CHEBI:60240"/>
    </ligand>
</feature>
<evidence type="ECO:0000256" key="2">
    <source>
        <dbReference type="ARBA" id="ARBA00022723"/>
    </source>
</evidence>
<dbReference type="OrthoDB" id="119432at2"/>
<evidence type="ECO:0008006" key="6">
    <source>
        <dbReference type="Google" id="ProtNLM"/>
    </source>
</evidence>
<comment type="similarity">
    <text evidence="1">Belongs to the DinB family.</text>
</comment>
<evidence type="ECO:0000256" key="3">
    <source>
        <dbReference type="PIRSR" id="PIRSR607837-1"/>
    </source>
</evidence>
<accession>A0A098LD05</accession>
<evidence type="ECO:0000313" key="4">
    <source>
        <dbReference type="EMBL" id="GAL84279.1"/>
    </source>
</evidence>
<dbReference type="EMBL" id="BBLT01000002">
    <property type="protein sequence ID" value="GAL84279.1"/>
    <property type="molecule type" value="Genomic_DNA"/>
</dbReference>
<sequence length="161" mass="18918">MENIVVKNQEVVISVNQLLGQWQGHRRLTRRVIEAFPEDKLFNYSIGGMRTFSALVMEMIEIAYPGVQGLIDGNWKDEVKEQPKTKEELLHLWDVLTERIDRLWPLIPIERFQTVEAAFGMYEDALYSTVLYFIDNEIHHRGQGYVYLRSLGIEPPAFYER</sequence>
<dbReference type="STRING" id="153721.MYP_1507"/>
<reference evidence="4 5" key="1">
    <citation type="submission" date="2014-09" db="EMBL/GenBank/DDBJ databases">
        <title>Sporocytophaga myxococcoides PG-01 genome sequencing.</title>
        <authorList>
            <person name="Liu L."/>
            <person name="Gao P.J."/>
            <person name="Chen G.J."/>
            <person name="Wang L.S."/>
        </authorList>
    </citation>
    <scope>NUCLEOTIDE SEQUENCE [LARGE SCALE GENOMIC DNA]</scope>
    <source>
        <strain evidence="4 5">PG-01</strain>
    </source>
</reference>
<evidence type="ECO:0000313" key="5">
    <source>
        <dbReference type="Proteomes" id="UP000030185"/>
    </source>
</evidence>
<dbReference type="AlphaFoldDB" id="A0A098LD05"/>
<keyword evidence="5" id="KW-1185">Reference proteome</keyword>
<gene>
    <name evidence="4" type="ORF">MYP_1507</name>
</gene>
<dbReference type="Pfam" id="PF05163">
    <property type="entry name" value="DinB"/>
    <property type="match status" value="1"/>
</dbReference>
<dbReference type="eggNOG" id="COG2318">
    <property type="taxonomic scope" value="Bacteria"/>
</dbReference>